<dbReference type="SUPFAM" id="SSF48452">
    <property type="entry name" value="TPR-like"/>
    <property type="match status" value="1"/>
</dbReference>
<keyword evidence="6" id="KW-0479">Metal-binding</keyword>
<dbReference type="Pfam" id="PF13640">
    <property type="entry name" value="2OG-FeII_Oxy_3"/>
    <property type="match status" value="1"/>
</dbReference>
<evidence type="ECO:0000256" key="2">
    <source>
        <dbReference type="ARBA" id="ARBA00002035"/>
    </source>
</evidence>
<dbReference type="GO" id="GO:0004656">
    <property type="term" value="F:procollagen-proline 4-dioxygenase activity"/>
    <property type="evidence" value="ECO:0007669"/>
    <property type="project" value="UniProtKB-EC"/>
</dbReference>
<keyword evidence="12" id="KW-0325">Glycoprotein</keyword>
<evidence type="ECO:0000256" key="4">
    <source>
        <dbReference type="ARBA" id="ARBA00006511"/>
    </source>
</evidence>
<gene>
    <name evidence="16" type="ORF">MNOR_LOCUS11663</name>
</gene>
<evidence type="ECO:0000313" key="17">
    <source>
        <dbReference type="Proteomes" id="UP001497623"/>
    </source>
</evidence>
<evidence type="ECO:0000256" key="14">
    <source>
        <dbReference type="SAM" id="SignalP"/>
    </source>
</evidence>
<evidence type="ECO:0000256" key="10">
    <source>
        <dbReference type="ARBA" id="ARBA00023002"/>
    </source>
</evidence>
<evidence type="ECO:0000313" key="16">
    <source>
        <dbReference type="EMBL" id="CAL4081924.1"/>
    </source>
</evidence>
<evidence type="ECO:0000256" key="5">
    <source>
        <dbReference type="ARBA" id="ARBA00012269"/>
    </source>
</evidence>
<dbReference type="InterPro" id="IPR006620">
    <property type="entry name" value="Pro_4_hyd_alph"/>
</dbReference>
<keyword evidence="14" id="KW-0732">Signal</keyword>
<proteinExistence type="inferred from homology"/>
<protein>
    <recommendedName>
        <fullName evidence="5">procollagen-proline 4-dioxygenase</fullName>
        <ecNumber evidence="5">1.14.11.2</ecNumber>
    </recommendedName>
</protein>
<keyword evidence="13" id="KW-0175">Coiled coil</keyword>
<dbReference type="GO" id="GO:0005788">
    <property type="term" value="C:endoplasmic reticulum lumen"/>
    <property type="evidence" value="ECO:0007669"/>
    <property type="project" value="UniProtKB-SubCell"/>
</dbReference>
<dbReference type="InterPro" id="IPR011990">
    <property type="entry name" value="TPR-like_helical_dom_sf"/>
</dbReference>
<dbReference type="EC" id="1.14.11.2" evidence="5"/>
<dbReference type="InterPro" id="IPR044862">
    <property type="entry name" value="Pro_4_hyd_alph_FE2OG_OXY"/>
</dbReference>
<dbReference type="InterPro" id="IPR013547">
    <property type="entry name" value="P4H_N"/>
</dbReference>
<dbReference type="PANTHER" id="PTHR10869">
    <property type="entry name" value="PROLYL 4-HYDROXYLASE ALPHA SUBUNIT"/>
    <property type="match status" value="1"/>
</dbReference>
<organism evidence="16 17">
    <name type="scientific">Meganyctiphanes norvegica</name>
    <name type="common">Northern krill</name>
    <name type="synonym">Thysanopoda norvegica</name>
    <dbReference type="NCBI Taxonomy" id="48144"/>
    <lineage>
        <taxon>Eukaryota</taxon>
        <taxon>Metazoa</taxon>
        <taxon>Ecdysozoa</taxon>
        <taxon>Arthropoda</taxon>
        <taxon>Crustacea</taxon>
        <taxon>Multicrustacea</taxon>
        <taxon>Malacostraca</taxon>
        <taxon>Eumalacostraca</taxon>
        <taxon>Eucarida</taxon>
        <taxon>Euphausiacea</taxon>
        <taxon>Euphausiidae</taxon>
        <taxon>Meganyctiphanes</taxon>
    </lineage>
</organism>
<feature type="non-terminal residue" evidence="16">
    <location>
        <position position="1"/>
    </location>
</feature>
<dbReference type="FunFam" id="1.25.40.10:FF:000006">
    <property type="entry name" value="Prolyl 4-hydroxylase subunit alpha 2"/>
    <property type="match status" value="1"/>
</dbReference>
<dbReference type="InterPro" id="IPR045054">
    <property type="entry name" value="P4HA-like"/>
</dbReference>
<evidence type="ECO:0000259" key="15">
    <source>
        <dbReference type="PROSITE" id="PS51471"/>
    </source>
</evidence>
<dbReference type="Pfam" id="PF08336">
    <property type="entry name" value="P4Ha_N"/>
    <property type="match status" value="1"/>
</dbReference>
<feature type="signal peptide" evidence="14">
    <location>
        <begin position="1"/>
        <end position="22"/>
    </location>
</feature>
<evidence type="ECO:0000256" key="3">
    <source>
        <dbReference type="ARBA" id="ARBA00004319"/>
    </source>
</evidence>
<evidence type="ECO:0000256" key="11">
    <source>
        <dbReference type="ARBA" id="ARBA00023004"/>
    </source>
</evidence>
<dbReference type="Gene3D" id="6.10.140.1460">
    <property type="match status" value="1"/>
</dbReference>
<keyword evidence="17" id="KW-1185">Reference proteome</keyword>
<dbReference type="Gene3D" id="1.25.40.10">
    <property type="entry name" value="Tetratricopeptide repeat domain"/>
    <property type="match status" value="1"/>
</dbReference>
<evidence type="ECO:0000256" key="6">
    <source>
        <dbReference type="ARBA" id="ARBA00022723"/>
    </source>
</evidence>
<evidence type="ECO:0000256" key="13">
    <source>
        <dbReference type="SAM" id="Coils"/>
    </source>
</evidence>
<keyword evidence="8" id="KW-0847">Vitamin C</keyword>
<dbReference type="AlphaFoldDB" id="A0AAV2QFZ4"/>
<dbReference type="FunFam" id="2.60.120.620:FF:000001">
    <property type="entry name" value="Prolyl 4-hydroxylase subunit alpha 2"/>
    <property type="match status" value="1"/>
</dbReference>
<keyword evidence="10" id="KW-0560">Oxidoreductase</keyword>
<feature type="coiled-coil region" evidence="13">
    <location>
        <begin position="42"/>
        <end position="76"/>
    </location>
</feature>
<feature type="domain" description="Fe2OG dioxygenase" evidence="15">
    <location>
        <begin position="422"/>
        <end position="530"/>
    </location>
</feature>
<evidence type="ECO:0000256" key="8">
    <source>
        <dbReference type="ARBA" id="ARBA00022896"/>
    </source>
</evidence>
<dbReference type="PROSITE" id="PS51471">
    <property type="entry name" value="FE2OG_OXY"/>
    <property type="match status" value="1"/>
</dbReference>
<evidence type="ECO:0000256" key="1">
    <source>
        <dbReference type="ARBA" id="ARBA00001961"/>
    </source>
</evidence>
<dbReference type="Proteomes" id="UP001497623">
    <property type="component" value="Unassembled WGS sequence"/>
</dbReference>
<evidence type="ECO:0000256" key="9">
    <source>
        <dbReference type="ARBA" id="ARBA00022964"/>
    </source>
</evidence>
<keyword evidence="7" id="KW-0256">Endoplasmic reticulum</keyword>
<dbReference type="SMART" id="SM00702">
    <property type="entry name" value="P4Hc"/>
    <property type="match status" value="1"/>
</dbReference>
<name>A0AAV2QFZ4_MEGNR</name>
<comment type="subcellular location">
    <subcellularLocation>
        <location evidence="3">Endoplasmic reticulum lumen</location>
    </subcellularLocation>
</comment>
<evidence type="ECO:0000256" key="12">
    <source>
        <dbReference type="ARBA" id="ARBA00023180"/>
    </source>
</evidence>
<dbReference type="InterPro" id="IPR059068">
    <property type="entry name" value="TPR_P4H"/>
</dbReference>
<feature type="chain" id="PRO_5043629255" description="procollagen-proline 4-dioxygenase" evidence="14">
    <location>
        <begin position="23"/>
        <end position="556"/>
    </location>
</feature>
<dbReference type="InterPro" id="IPR005123">
    <property type="entry name" value="Oxoglu/Fe-dep_dioxygenase_dom"/>
</dbReference>
<dbReference type="Pfam" id="PF23558">
    <property type="entry name" value="TPR_P4H"/>
    <property type="match status" value="1"/>
</dbReference>
<keyword evidence="9" id="KW-0223">Dioxygenase</keyword>
<comment type="function">
    <text evidence="2">Catalyzes the post-translational formation of 4-hydroxyproline in -Xaa-Pro-Gly- sequences in collagens and other proteins.</text>
</comment>
<reference evidence="16 17" key="1">
    <citation type="submission" date="2024-05" db="EMBL/GenBank/DDBJ databases">
        <authorList>
            <person name="Wallberg A."/>
        </authorList>
    </citation>
    <scope>NUCLEOTIDE SEQUENCE [LARGE SCALE GENOMIC DNA]</scope>
</reference>
<evidence type="ECO:0000256" key="7">
    <source>
        <dbReference type="ARBA" id="ARBA00022824"/>
    </source>
</evidence>
<dbReference type="GO" id="GO:0031418">
    <property type="term" value="F:L-ascorbic acid binding"/>
    <property type="evidence" value="ECO:0007669"/>
    <property type="project" value="UniProtKB-KW"/>
</dbReference>
<comment type="cofactor">
    <cofactor evidence="1">
        <name>L-ascorbate</name>
        <dbReference type="ChEBI" id="CHEBI:38290"/>
    </cofactor>
</comment>
<dbReference type="PANTHER" id="PTHR10869:SF244">
    <property type="entry name" value="PROLYL 4-HYDROXYLASE SUBUNIT ALPHA-2"/>
    <property type="match status" value="1"/>
</dbReference>
<dbReference type="GO" id="GO:0005506">
    <property type="term" value="F:iron ion binding"/>
    <property type="evidence" value="ECO:0007669"/>
    <property type="project" value="InterPro"/>
</dbReference>
<comment type="similarity">
    <text evidence="4">Belongs to the P4HA family.</text>
</comment>
<accession>A0AAV2QFZ4</accession>
<sequence>ISKMLLTIVISFAALCCSGTNAEVFTSMTDMSKLLTTQEEMIRAVDNYILAQEEKIQRLKKELRTLEEAHDVANRAPERFLGNPINAYLLVKRLTVDWNDLKSVMTDETTGSSTLQNLTSMAQLLRWPDEEDLHGVAMGLMRLQDTYKLETSQMAKGLIFNIPAQRELTAAECFELGRQSYNSGDHYHTMLWMNEALNRQEIESNKTVLRGDILEYLAFSTYMQGNIRQALKLTDELLLERPNHQRALGNKLYYHEALQKQQEEQRGETADIDPETQAVDQGYSVTEDKGFLDEWQRERVAYERLCRGEGKVSEDMKKKLTCFYQFGPGKFLRIAPVKTEVMHIHPTIYIYYDVLYEKEMAVIKELAIPRFKRATVQNYKTGELETAQYRISKSAWLKDEDHLYVRNVNQRIEDISGLAVSTAEELQIANYGIGGHYEPHFDFARAEEKDAFKSLGTGNRIATFLFYMTDIEAGGATVFPHLNLALWPKAGAAAFWHNLLPGGEGDVLTRHAACPVLVGSKWVSNKWIHEAGQERRRPCQIDKNALENVGDHFRSD</sequence>
<dbReference type="EMBL" id="CAXKWB010006184">
    <property type="protein sequence ID" value="CAL4081924.1"/>
    <property type="molecule type" value="Genomic_DNA"/>
</dbReference>
<dbReference type="Gene3D" id="2.60.120.620">
    <property type="entry name" value="q2cbj1_9rhob like domain"/>
    <property type="match status" value="1"/>
</dbReference>
<keyword evidence="11" id="KW-0408">Iron</keyword>
<comment type="caution">
    <text evidence="16">The sequence shown here is derived from an EMBL/GenBank/DDBJ whole genome shotgun (WGS) entry which is preliminary data.</text>
</comment>